<dbReference type="GO" id="GO:0009236">
    <property type="term" value="P:cobalamin biosynthetic process"/>
    <property type="evidence" value="ECO:0007669"/>
    <property type="project" value="UniProtKB-KW"/>
</dbReference>
<dbReference type="Pfam" id="PF01888">
    <property type="entry name" value="CbiD"/>
    <property type="match status" value="1"/>
</dbReference>
<dbReference type="Gene3D" id="3.30.2110.10">
    <property type="entry name" value="CbiD-like"/>
    <property type="match status" value="1"/>
</dbReference>
<dbReference type="AlphaFoldDB" id="A0A3B1CHZ2"/>
<sequence length="323" mass="33899">MRKKHRFEVTQCEFTGASAKCVVIKDAGDDPDCTNGAHLTATVSWQSPVGDIQLKGGAGVATVTKAGLGLVVGSAAINPVPFKNITDMVREGAGEALKTKGLEVIISVPNGEKMSELTQNARLGLVGGISILGTSGIVRPYSSAAYKVSIAQGMDVARGEGLETLVLTTGGKSESYLMRHTALPASAYVQMGDFAGFSLKRAAKRGFKKVIIGGMPGKLSKIARGKMQTHVAGSQVNLAFLAELAREAGAPHEIVQLIAGANTARHVQEIVAEHQIQGFWDIVARKVCAVCRKEVRDVLIVVCLLVDFGGTVIGKAQIGEGEH</sequence>
<reference evidence="5" key="1">
    <citation type="submission" date="2018-06" db="EMBL/GenBank/DDBJ databases">
        <authorList>
            <person name="Zhirakovskaya E."/>
        </authorList>
    </citation>
    <scope>NUCLEOTIDE SEQUENCE</scope>
</reference>
<dbReference type="GO" id="GO:0008168">
    <property type="term" value="F:methyltransferase activity"/>
    <property type="evidence" value="ECO:0007669"/>
    <property type="project" value="UniProtKB-KW"/>
</dbReference>
<keyword evidence="1" id="KW-0169">Cobalamin biosynthesis</keyword>
<accession>A0A3B1CHZ2</accession>
<gene>
    <name evidence="5" type="ORF">MNBD_NITROSPIRAE01-61</name>
</gene>
<evidence type="ECO:0000256" key="2">
    <source>
        <dbReference type="ARBA" id="ARBA00022603"/>
    </source>
</evidence>
<dbReference type="NCBIfam" id="NF000849">
    <property type="entry name" value="PRK00075.1-1"/>
    <property type="match status" value="1"/>
</dbReference>
<dbReference type="NCBIfam" id="TIGR00312">
    <property type="entry name" value="cbiD"/>
    <property type="match status" value="1"/>
</dbReference>
<dbReference type="SUPFAM" id="SSF111342">
    <property type="entry name" value="CbiD-like"/>
    <property type="match status" value="1"/>
</dbReference>
<name>A0A3B1CHZ2_9ZZZZ</name>
<keyword evidence="2 5" id="KW-0489">Methyltransferase</keyword>
<dbReference type="EMBL" id="UOGF01000056">
    <property type="protein sequence ID" value="VAX29839.1"/>
    <property type="molecule type" value="Genomic_DNA"/>
</dbReference>
<dbReference type="PANTHER" id="PTHR35863:SF1">
    <property type="entry name" value="COBALT-PRECORRIN-5B C(1)-METHYLTRANSFERASE"/>
    <property type="match status" value="1"/>
</dbReference>
<evidence type="ECO:0000256" key="1">
    <source>
        <dbReference type="ARBA" id="ARBA00022573"/>
    </source>
</evidence>
<dbReference type="PANTHER" id="PTHR35863">
    <property type="entry name" value="COBALT-PRECORRIN-5B C(1)-METHYLTRANSFERASE"/>
    <property type="match status" value="1"/>
</dbReference>
<dbReference type="EC" id="2.1.1.195" evidence="5"/>
<dbReference type="InterPro" id="IPR036074">
    <property type="entry name" value="CbiD_sf"/>
</dbReference>
<evidence type="ECO:0000256" key="4">
    <source>
        <dbReference type="ARBA" id="ARBA00022691"/>
    </source>
</evidence>
<evidence type="ECO:0000256" key="3">
    <source>
        <dbReference type="ARBA" id="ARBA00022679"/>
    </source>
</evidence>
<keyword evidence="4" id="KW-0949">S-adenosyl-L-methionine</keyword>
<keyword evidence="3 5" id="KW-0808">Transferase</keyword>
<organism evidence="5">
    <name type="scientific">hydrothermal vent metagenome</name>
    <dbReference type="NCBI Taxonomy" id="652676"/>
    <lineage>
        <taxon>unclassified sequences</taxon>
        <taxon>metagenomes</taxon>
        <taxon>ecological metagenomes</taxon>
    </lineage>
</organism>
<evidence type="ECO:0000313" key="5">
    <source>
        <dbReference type="EMBL" id="VAX29839.1"/>
    </source>
</evidence>
<dbReference type="PIRSF" id="PIRSF026782">
    <property type="entry name" value="CbiD"/>
    <property type="match status" value="1"/>
</dbReference>
<dbReference type="GO" id="GO:0032259">
    <property type="term" value="P:methylation"/>
    <property type="evidence" value="ECO:0007669"/>
    <property type="project" value="UniProtKB-KW"/>
</dbReference>
<dbReference type="HAMAP" id="MF_00787">
    <property type="entry name" value="CbiD"/>
    <property type="match status" value="1"/>
</dbReference>
<proteinExistence type="inferred from homology"/>
<dbReference type="InterPro" id="IPR002748">
    <property type="entry name" value="CbiD"/>
</dbReference>
<protein>
    <submittedName>
        <fullName evidence="5">Cobalt-precorrin-5B (C1)-methyltransferase</fullName>
        <ecNumber evidence="5">2.1.1.195</ecNumber>
    </submittedName>
</protein>